<evidence type="ECO:0000256" key="3">
    <source>
        <dbReference type="ARBA" id="ARBA00022801"/>
    </source>
</evidence>
<proteinExistence type="predicted"/>
<evidence type="ECO:0000256" key="5">
    <source>
        <dbReference type="ARBA" id="ARBA00023049"/>
    </source>
</evidence>
<evidence type="ECO:0000313" key="7">
    <source>
        <dbReference type="EMBL" id="MFC7202359.1"/>
    </source>
</evidence>
<keyword evidence="1" id="KW-0645">Protease</keyword>
<dbReference type="Proteomes" id="UP001596481">
    <property type="component" value="Unassembled WGS sequence"/>
</dbReference>
<evidence type="ECO:0000259" key="6">
    <source>
        <dbReference type="PROSITE" id="PS50249"/>
    </source>
</evidence>
<evidence type="ECO:0000313" key="8">
    <source>
        <dbReference type="Proteomes" id="UP001596481"/>
    </source>
</evidence>
<dbReference type="AlphaFoldDB" id="A0ABD5ZAQ6"/>
<dbReference type="EC" id="3.4.19.15" evidence="7"/>
<dbReference type="PROSITE" id="PS50249">
    <property type="entry name" value="MPN"/>
    <property type="match status" value="1"/>
</dbReference>
<dbReference type="PANTHER" id="PTHR34858">
    <property type="entry name" value="CYSO-CYSTEINE PEPTIDASE"/>
    <property type="match status" value="1"/>
</dbReference>
<feature type="domain" description="MPN" evidence="6">
    <location>
        <begin position="6"/>
        <end position="136"/>
    </location>
</feature>
<reference evidence="7 8" key="1">
    <citation type="journal article" date="2019" name="Int. J. Syst. Evol. Microbiol.">
        <title>The Global Catalogue of Microorganisms (GCM) 10K type strain sequencing project: providing services to taxonomists for standard genome sequencing and annotation.</title>
        <authorList>
            <consortium name="The Broad Institute Genomics Platform"/>
            <consortium name="The Broad Institute Genome Sequencing Center for Infectious Disease"/>
            <person name="Wu L."/>
            <person name="Ma J."/>
        </authorList>
    </citation>
    <scope>NUCLEOTIDE SEQUENCE [LARGE SCALE GENOMIC DNA]</scope>
    <source>
        <strain evidence="7 8">DSM 29988</strain>
    </source>
</reference>
<dbReference type="SMART" id="SM00232">
    <property type="entry name" value="JAB_MPN"/>
    <property type="match status" value="1"/>
</dbReference>
<dbReference type="CDD" id="cd08070">
    <property type="entry name" value="MPN_like"/>
    <property type="match status" value="1"/>
</dbReference>
<evidence type="ECO:0000256" key="1">
    <source>
        <dbReference type="ARBA" id="ARBA00022670"/>
    </source>
</evidence>
<gene>
    <name evidence="7" type="ORF">ACFQJC_02450</name>
</gene>
<accession>A0ABD5ZAQ6</accession>
<evidence type="ECO:0000256" key="4">
    <source>
        <dbReference type="ARBA" id="ARBA00022833"/>
    </source>
</evidence>
<dbReference type="InterPro" id="IPR000555">
    <property type="entry name" value="JAMM/MPN+_dom"/>
</dbReference>
<dbReference type="EMBL" id="JBHTAA010000001">
    <property type="protein sequence ID" value="MFC7202359.1"/>
    <property type="molecule type" value="Genomic_DNA"/>
</dbReference>
<dbReference type="RefSeq" id="WP_390221659.1">
    <property type="nucleotide sequence ID" value="NZ_JBHTAA010000001.1"/>
</dbReference>
<dbReference type="NCBIfam" id="NF041370">
    <property type="entry name" value="desamp_Halo"/>
    <property type="match status" value="1"/>
</dbReference>
<dbReference type="PANTHER" id="PTHR34858:SF1">
    <property type="entry name" value="CYSO-CYSTEINE PEPTIDASE"/>
    <property type="match status" value="1"/>
</dbReference>
<dbReference type="GO" id="GO:0008237">
    <property type="term" value="F:metallopeptidase activity"/>
    <property type="evidence" value="ECO:0007669"/>
    <property type="project" value="UniProtKB-KW"/>
</dbReference>
<dbReference type="Gene3D" id="3.40.140.10">
    <property type="entry name" value="Cytidine Deaminase, domain 2"/>
    <property type="match status" value="1"/>
</dbReference>
<dbReference type="SUPFAM" id="SSF102712">
    <property type="entry name" value="JAB1/MPN domain"/>
    <property type="match status" value="1"/>
</dbReference>
<dbReference type="InterPro" id="IPR053551">
    <property type="entry name" value="Metalloprotease_DSAMP"/>
</dbReference>
<dbReference type="InterPro" id="IPR037518">
    <property type="entry name" value="MPN"/>
</dbReference>
<keyword evidence="3 7" id="KW-0378">Hydrolase</keyword>
<dbReference type="InterPro" id="IPR028090">
    <property type="entry name" value="JAB_dom_prok"/>
</dbReference>
<name>A0ABD5ZAQ6_9EURY</name>
<dbReference type="Pfam" id="PF14464">
    <property type="entry name" value="Prok-JAB"/>
    <property type="match status" value="1"/>
</dbReference>
<dbReference type="GO" id="GO:0046872">
    <property type="term" value="F:metal ion binding"/>
    <property type="evidence" value="ECO:0007669"/>
    <property type="project" value="UniProtKB-KW"/>
</dbReference>
<protein>
    <submittedName>
        <fullName evidence="7">Desampylase</fullName>
        <ecNumber evidence="7">3.4.19.15</ecNumber>
    </submittedName>
</protein>
<sequence>MTSSKLTLEPNAREELLDHVREGASRDPPAEVCGILAGTGNTLSRILPVSNVADEPRVAYELDPQETLTKIESVEESGDSVLGFYHSHPESAPVPSATDREQASWPGYVYLICSPDGRMNAYEWTADVFEPLEISR</sequence>
<evidence type="ECO:0000256" key="2">
    <source>
        <dbReference type="ARBA" id="ARBA00022723"/>
    </source>
</evidence>
<keyword evidence="4" id="KW-0862">Zinc</keyword>
<dbReference type="GO" id="GO:0006508">
    <property type="term" value="P:proteolysis"/>
    <property type="evidence" value="ECO:0007669"/>
    <property type="project" value="UniProtKB-KW"/>
</dbReference>
<comment type="caution">
    <text evidence="7">The sequence shown here is derived from an EMBL/GenBank/DDBJ whole genome shotgun (WGS) entry which is preliminary data.</text>
</comment>
<keyword evidence="8" id="KW-1185">Reference proteome</keyword>
<keyword evidence="2" id="KW-0479">Metal-binding</keyword>
<organism evidence="7 8">
    <name type="scientific">Haloferax namakaokahaiae</name>
    <dbReference type="NCBI Taxonomy" id="1748331"/>
    <lineage>
        <taxon>Archaea</taxon>
        <taxon>Methanobacteriati</taxon>
        <taxon>Methanobacteriota</taxon>
        <taxon>Stenosarchaea group</taxon>
        <taxon>Halobacteria</taxon>
        <taxon>Halobacteriales</taxon>
        <taxon>Haloferacaceae</taxon>
        <taxon>Haloferax</taxon>
    </lineage>
</organism>
<keyword evidence="5" id="KW-0482">Metalloprotease</keyword>
<dbReference type="InterPro" id="IPR051929">
    <property type="entry name" value="VirAsm_ModProt"/>
</dbReference>